<feature type="transmembrane region" description="Helical" evidence="4">
    <location>
        <begin position="168"/>
        <end position="186"/>
    </location>
</feature>
<evidence type="ECO:0000256" key="2">
    <source>
        <dbReference type="ARBA" id="ARBA00022989"/>
    </source>
</evidence>
<reference evidence="6" key="1">
    <citation type="journal article" date="2019" name="Int. J. Syst. Evol. Microbiol.">
        <title>The Global Catalogue of Microorganisms (GCM) 10K type strain sequencing project: providing services to taxonomists for standard genome sequencing and annotation.</title>
        <authorList>
            <consortium name="The Broad Institute Genomics Platform"/>
            <consortium name="The Broad Institute Genome Sequencing Center for Infectious Disease"/>
            <person name="Wu L."/>
            <person name="Ma J."/>
        </authorList>
    </citation>
    <scope>NUCLEOTIDE SEQUENCE [LARGE SCALE GENOMIC DNA]</scope>
    <source>
        <strain evidence="6">CGMCC 1.15922</strain>
    </source>
</reference>
<keyword evidence="6" id="KW-1185">Reference proteome</keyword>
<feature type="transmembrane region" description="Helical" evidence="4">
    <location>
        <begin position="357"/>
        <end position="377"/>
    </location>
</feature>
<dbReference type="RefSeq" id="WP_189379372.1">
    <property type="nucleotide sequence ID" value="NZ_BNAH01000016.1"/>
</dbReference>
<dbReference type="SUPFAM" id="SSF103473">
    <property type="entry name" value="MFS general substrate transporter"/>
    <property type="match status" value="1"/>
</dbReference>
<feature type="transmembrane region" description="Helical" evidence="4">
    <location>
        <begin position="271"/>
        <end position="289"/>
    </location>
</feature>
<feature type="transmembrane region" description="Helical" evidence="4">
    <location>
        <begin position="76"/>
        <end position="94"/>
    </location>
</feature>
<feature type="transmembrane region" description="Helical" evidence="4">
    <location>
        <begin position="12"/>
        <end position="32"/>
    </location>
</feature>
<evidence type="ECO:0000313" key="6">
    <source>
        <dbReference type="Proteomes" id="UP000626370"/>
    </source>
</evidence>
<comment type="caution">
    <text evidence="5">The sequence shown here is derived from an EMBL/GenBank/DDBJ whole genome shotgun (WGS) entry which is preliminary data.</text>
</comment>
<name>A0ABQ3J775_9GAMM</name>
<evidence type="ECO:0000256" key="3">
    <source>
        <dbReference type="ARBA" id="ARBA00023136"/>
    </source>
</evidence>
<protein>
    <submittedName>
        <fullName evidence="5">MFS transporter</fullName>
    </submittedName>
</protein>
<dbReference type="Proteomes" id="UP000626370">
    <property type="component" value="Unassembled WGS sequence"/>
</dbReference>
<dbReference type="Gene3D" id="1.20.1250.20">
    <property type="entry name" value="MFS general substrate transporter like domains"/>
    <property type="match status" value="2"/>
</dbReference>
<gene>
    <name evidence="5" type="ORF">GCM10011501_33070</name>
</gene>
<feature type="transmembrane region" description="Helical" evidence="4">
    <location>
        <begin position="328"/>
        <end position="351"/>
    </location>
</feature>
<feature type="transmembrane region" description="Helical" evidence="4">
    <location>
        <begin position="241"/>
        <end position="259"/>
    </location>
</feature>
<accession>A0ABQ3J775</accession>
<dbReference type="InterPro" id="IPR036259">
    <property type="entry name" value="MFS_trans_sf"/>
</dbReference>
<keyword evidence="2 4" id="KW-1133">Transmembrane helix</keyword>
<feature type="transmembrane region" description="Helical" evidence="4">
    <location>
        <begin position="139"/>
        <end position="156"/>
    </location>
</feature>
<organism evidence="5 6">
    <name type="scientific">Thalassotalea profundi</name>
    <dbReference type="NCBI Taxonomy" id="2036687"/>
    <lineage>
        <taxon>Bacteria</taxon>
        <taxon>Pseudomonadati</taxon>
        <taxon>Pseudomonadota</taxon>
        <taxon>Gammaproteobacteria</taxon>
        <taxon>Alteromonadales</taxon>
        <taxon>Colwelliaceae</taxon>
        <taxon>Thalassotalea</taxon>
    </lineage>
</organism>
<feature type="transmembrane region" description="Helical" evidence="4">
    <location>
        <begin position="52"/>
        <end position="69"/>
    </location>
</feature>
<evidence type="ECO:0000256" key="1">
    <source>
        <dbReference type="ARBA" id="ARBA00022692"/>
    </source>
</evidence>
<keyword evidence="3 4" id="KW-0472">Membrane</keyword>
<proteinExistence type="predicted"/>
<feature type="transmembrane region" description="Helical" evidence="4">
    <location>
        <begin position="206"/>
        <end position="229"/>
    </location>
</feature>
<dbReference type="Pfam" id="PF07690">
    <property type="entry name" value="MFS_1"/>
    <property type="match status" value="1"/>
</dbReference>
<evidence type="ECO:0000256" key="4">
    <source>
        <dbReference type="SAM" id="Phobius"/>
    </source>
</evidence>
<dbReference type="InterPro" id="IPR011701">
    <property type="entry name" value="MFS"/>
</dbReference>
<keyword evidence="1 4" id="KW-0812">Transmembrane</keyword>
<dbReference type="EMBL" id="BNAH01000016">
    <property type="protein sequence ID" value="GHF00979.1"/>
    <property type="molecule type" value="Genomic_DNA"/>
</dbReference>
<feature type="transmembrane region" description="Helical" evidence="4">
    <location>
        <begin position="100"/>
        <end position="118"/>
    </location>
</feature>
<evidence type="ECO:0000313" key="5">
    <source>
        <dbReference type="EMBL" id="GHF00979.1"/>
    </source>
</evidence>
<sequence>MSIFSRINKPENLLLAMAFIMPLVFSVWMVLLNNFVIEKAHFTGKEIGILQSLREVPGFLAFTAIYLLLFIKEQKLAIASLLITSIGVALTGFFPTTYGLYITTIIMSVGFHYFETVNQSLTLQWISKDKAAHFMGKMLSVKSIASLLAFSSIWLLMEKFSWSYQSTYALFGGLALLFTIALFLVFKEFPQHTEQNKTLVLRKQYWLFYALTFFSGARRQIFVVFAGFLMVEKFGYSVSQISALFLVNYIFNWLFAAKIGKIIDVVGERRVLKFEYVGLILLFITYGLVDNGMIAAILYVIDHLFFALAIAIKTYFQKIAKSEDIASSAGVSFSINHIAAVVIPALLGVVWIINPSWVFYIGAAFATCSLVLSHLIPSNPALGMEFKYLESSTNN</sequence>